<evidence type="ECO:0000256" key="4">
    <source>
        <dbReference type="ARBA" id="ARBA00022679"/>
    </source>
</evidence>
<dbReference type="GO" id="GO:0000155">
    <property type="term" value="F:phosphorelay sensor kinase activity"/>
    <property type="evidence" value="ECO:0007669"/>
    <property type="project" value="InterPro"/>
</dbReference>
<evidence type="ECO:0000313" key="9">
    <source>
        <dbReference type="Proteomes" id="UP000231701"/>
    </source>
</evidence>
<accession>A0A2K8KX86</accession>
<gene>
    <name evidence="8" type="ORF">Ga0123461_1108</name>
</gene>
<proteinExistence type="predicted"/>
<keyword evidence="4 8" id="KW-0808">Transferase</keyword>
<dbReference type="Pfam" id="PF02518">
    <property type="entry name" value="HATPase_c"/>
    <property type="match status" value="1"/>
</dbReference>
<keyword evidence="6" id="KW-0902">Two-component regulatory system</keyword>
<dbReference type="InterPro" id="IPR004358">
    <property type="entry name" value="Sig_transdc_His_kin-like_C"/>
</dbReference>
<dbReference type="InterPro" id="IPR003661">
    <property type="entry name" value="HisK_dim/P_dom"/>
</dbReference>
<dbReference type="SUPFAM" id="SSF55874">
    <property type="entry name" value="ATPase domain of HSP90 chaperone/DNA topoisomerase II/histidine kinase"/>
    <property type="match status" value="1"/>
</dbReference>
<comment type="catalytic activity">
    <reaction evidence="1">
        <text>ATP + protein L-histidine = ADP + protein N-phospho-L-histidine.</text>
        <dbReference type="EC" id="2.7.13.3"/>
    </reaction>
</comment>
<dbReference type="SMART" id="SM00387">
    <property type="entry name" value="HATPase_c"/>
    <property type="match status" value="1"/>
</dbReference>
<dbReference type="CDD" id="cd00082">
    <property type="entry name" value="HisKA"/>
    <property type="match status" value="1"/>
</dbReference>
<keyword evidence="9" id="KW-1185">Reference proteome</keyword>
<protein>
    <recommendedName>
        <fullName evidence="2">histidine kinase</fullName>
        <ecNumber evidence="2">2.7.13.3</ecNumber>
    </recommendedName>
</protein>
<dbReference type="SUPFAM" id="SSF47384">
    <property type="entry name" value="Homodimeric domain of signal transducing histidine kinase"/>
    <property type="match status" value="1"/>
</dbReference>
<reference evidence="8 9" key="1">
    <citation type="submission" date="2016-12" db="EMBL/GenBank/DDBJ databases">
        <title>Isolation and genomic insights into novel planktonic Zetaproteobacteria from stratified waters of the Chesapeake Bay.</title>
        <authorList>
            <person name="McAllister S.M."/>
            <person name="Kato S."/>
            <person name="Chan C.S."/>
            <person name="Chiu B.K."/>
            <person name="Field E.K."/>
        </authorList>
    </citation>
    <scope>NUCLEOTIDE SEQUENCE [LARGE SCALE GENOMIC DNA]</scope>
    <source>
        <strain evidence="8 9">CP-5</strain>
    </source>
</reference>
<dbReference type="AlphaFoldDB" id="A0A2K8KX86"/>
<keyword evidence="5 8" id="KW-0418">Kinase</keyword>
<dbReference type="InterPro" id="IPR050736">
    <property type="entry name" value="Sensor_HK_Regulatory"/>
</dbReference>
<dbReference type="PRINTS" id="PR00344">
    <property type="entry name" value="BCTRLSENSOR"/>
</dbReference>
<dbReference type="EMBL" id="CP018799">
    <property type="protein sequence ID" value="ATX79527.1"/>
    <property type="molecule type" value="Genomic_DNA"/>
</dbReference>
<evidence type="ECO:0000313" key="8">
    <source>
        <dbReference type="EMBL" id="ATX79527.1"/>
    </source>
</evidence>
<dbReference type="InterPro" id="IPR036097">
    <property type="entry name" value="HisK_dim/P_sf"/>
</dbReference>
<keyword evidence="3" id="KW-0597">Phosphoprotein</keyword>
<evidence type="ECO:0000256" key="1">
    <source>
        <dbReference type="ARBA" id="ARBA00000085"/>
    </source>
</evidence>
<dbReference type="KEGG" id="maes:Ga0123461_1108"/>
<dbReference type="InterPro" id="IPR005467">
    <property type="entry name" value="His_kinase_dom"/>
</dbReference>
<dbReference type="Pfam" id="PF00512">
    <property type="entry name" value="HisKA"/>
    <property type="match status" value="1"/>
</dbReference>
<evidence type="ECO:0000256" key="6">
    <source>
        <dbReference type="ARBA" id="ARBA00023012"/>
    </source>
</evidence>
<dbReference type="Proteomes" id="UP000231701">
    <property type="component" value="Chromosome"/>
</dbReference>
<organism evidence="8 9">
    <name type="scientific">Mariprofundus aestuarium</name>
    <dbReference type="NCBI Taxonomy" id="1921086"/>
    <lineage>
        <taxon>Bacteria</taxon>
        <taxon>Pseudomonadati</taxon>
        <taxon>Pseudomonadota</taxon>
        <taxon>Candidatius Mariprofundia</taxon>
        <taxon>Mariprofundales</taxon>
        <taxon>Mariprofundaceae</taxon>
        <taxon>Mariprofundus</taxon>
    </lineage>
</organism>
<dbReference type="PANTHER" id="PTHR43711">
    <property type="entry name" value="TWO-COMPONENT HISTIDINE KINASE"/>
    <property type="match status" value="1"/>
</dbReference>
<dbReference type="CDD" id="cd00075">
    <property type="entry name" value="HATPase"/>
    <property type="match status" value="1"/>
</dbReference>
<dbReference type="PANTHER" id="PTHR43711:SF26">
    <property type="entry name" value="SENSOR HISTIDINE KINASE RCSC"/>
    <property type="match status" value="1"/>
</dbReference>
<evidence type="ECO:0000256" key="2">
    <source>
        <dbReference type="ARBA" id="ARBA00012438"/>
    </source>
</evidence>
<dbReference type="InterPro" id="IPR003594">
    <property type="entry name" value="HATPase_dom"/>
</dbReference>
<name>A0A2K8KX86_MARES</name>
<evidence type="ECO:0000256" key="3">
    <source>
        <dbReference type="ARBA" id="ARBA00022553"/>
    </source>
</evidence>
<feature type="domain" description="Histidine kinase" evidence="7">
    <location>
        <begin position="87"/>
        <end position="309"/>
    </location>
</feature>
<evidence type="ECO:0000259" key="7">
    <source>
        <dbReference type="PROSITE" id="PS50109"/>
    </source>
</evidence>
<dbReference type="SMART" id="SM00388">
    <property type="entry name" value="HisKA"/>
    <property type="match status" value="1"/>
</dbReference>
<sequence>MDVDDKIIGMTLAGLKEHMTEQHKVLDEIHTEGIDECIVENASRELVIKLRFMQEEYSTVGFRKLVSAIDITREYNLDKMKSYFMSVASHELRTPLSSICGFSELLLECPDSFTADEQKQMMLSIHSQSNVLASIVSQLLDVSRIESGEPMQSDMQVRKLDLAHFLEGVVSCLPSAEREAREINLDVIDSCAVLGDEGFLTRVFSNLLSNACKYSSIDSVVSVRVSSVRKGGRSMGLVEVIDQGIGMSPGEVAKAFEKFYRADASGKIKGMGLGLHIVKELVQAMGGSIEMSSQKHIGTTVRVYLPDGKGEL</sequence>
<dbReference type="InterPro" id="IPR036890">
    <property type="entry name" value="HATPase_C_sf"/>
</dbReference>
<dbReference type="Gene3D" id="1.10.287.130">
    <property type="match status" value="1"/>
</dbReference>
<dbReference type="PROSITE" id="PS50109">
    <property type="entry name" value="HIS_KIN"/>
    <property type="match status" value="1"/>
</dbReference>
<dbReference type="Gene3D" id="3.30.565.10">
    <property type="entry name" value="Histidine kinase-like ATPase, C-terminal domain"/>
    <property type="match status" value="1"/>
</dbReference>
<evidence type="ECO:0000256" key="5">
    <source>
        <dbReference type="ARBA" id="ARBA00022777"/>
    </source>
</evidence>
<dbReference type="EC" id="2.7.13.3" evidence="2"/>